<evidence type="ECO:0000256" key="3">
    <source>
        <dbReference type="ARBA" id="ARBA00022679"/>
    </source>
</evidence>
<dbReference type="Pfam" id="PF13727">
    <property type="entry name" value="CoA_binding_3"/>
    <property type="match status" value="1"/>
</dbReference>
<dbReference type="RefSeq" id="WP_132228539.1">
    <property type="nucleotide sequence ID" value="NZ_NRRH01000035.1"/>
</dbReference>
<evidence type="ECO:0000313" key="9">
    <source>
        <dbReference type="EMBL" id="TCW38154.1"/>
    </source>
</evidence>
<dbReference type="GO" id="GO:0016020">
    <property type="term" value="C:membrane"/>
    <property type="evidence" value="ECO:0007669"/>
    <property type="project" value="UniProtKB-SubCell"/>
</dbReference>
<organism evidence="9 10">
    <name type="scientific">Marichromatium gracile</name>
    <name type="common">Chromatium gracile</name>
    <dbReference type="NCBI Taxonomy" id="1048"/>
    <lineage>
        <taxon>Bacteria</taxon>
        <taxon>Pseudomonadati</taxon>
        <taxon>Pseudomonadota</taxon>
        <taxon>Gammaproteobacteria</taxon>
        <taxon>Chromatiales</taxon>
        <taxon>Chromatiaceae</taxon>
        <taxon>Marichromatium</taxon>
    </lineage>
</organism>
<dbReference type="EMBL" id="SMDC01000002">
    <property type="protein sequence ID" value="TCW38154.1"/>
    <property type="molecule type" value="Genomic_DNA"/>
</dbReference>
<feature type="transmembrane region" description="Helical" evidence="7">
    <location>
        <begin position="119"/>
        <end position="140"/>
    </location>
</feature>
<keyword evidence="5 7" id="KW-1133">Transmembrane helix</keyword>
<protein>
    <submittedName>
        <fullName evidence="9">Putative colanic acid biosynthesis UDP-glucose lipid carrier transferase</fullName>
    </submittedName>
</protein>
<evidence type="ECO:0000259" key="8">
    <source>
        <dbReference type="Pfam" id="PF02397"/>
    </source>
</evidence>
<gene>
    <name evidence="9" type="ORF">EDC29_10244</name>
</gene>
<sequence length="478" mass="53502">MIQHALERLNLFLGARVGGQRVRWFVLALVVTDLGCLALSLWLGCLSHRIGGGGPVDGATLGLVGMLLGALVFERVGLYRYEPSMMRLVEIRKIIRAVVILALVLTAFAFYTGEQAARLALLHAMGWLLVTLLGARALVYRLQQSLYSRRFNVSRVLIVGAGEAGRMLYKHIREAPELGYWVSGFYDEDRRTLALAGEAAAGPEAPALIAEADALRAFIEREQVTLVLISTPIRSAGECHLQQLMRLTEGLAVRICFMPYLSGYFAKQIQFMDINGIPMVTLGAIRPRPAEQISKRLLDLTLAGVALLLLAPLMIAIALWIRRDSPGPVLFVQERVGKDGARFPMYKFRTMHLDSPRFAYSPTVSDDPRITRAGRFLRRTSLDELPQLFNVLEGSMSLVGPRPEMPFIVEQEYEEIHRERLRVKPGITGVWQISGDRDKQIHENISYDLFYVENRSLLLDAIILVRTLLFAVSAMRTC</sequence>
<evidence type="ECO:0000256" key="1">
    <source>
        <dbReference type="ARBA" id="ARBA00004141"/>
    </source>
</evidence>
<keyword evidence="6 7" id="KW-0472">Membrane</keyword>
<dbReference type="InterPro" id="IPR003362">
    <property type="entry name" value="Bact_transf"/>
</dbReference>
<dbReference type="GO" id="GO:0016780">
    <property type="term" value="F:phosphotransferase activity, for other substituted phosphate groups"/>
    <property type="evidence" value="ECO:0007669"/>
    <property type="project" value="TreeGrafter"/>
</dbReference>
<dbReference type="SUPFAM" id="SSF51735">
    <property type="entry name" value="NAD(P)-binding Rossmann-fold domains"/>
    <property type="match status" value="1"/>
</dbReference>
<dbReference type="Gene3D" id="3.40.50.720">
    <property type="entry name" value="NAD(P)-binding Rossmann-like Domain"/>
    <property type="match status" value="1"/>
</dbReference>
<feature type="transmembrane region" description="Helical" evidence="7">
    <location>
        <begin position="94"/>
        <end position="113"/>
    </location>
</feature>
<dbReference type="NCBIfam" id="TIGR03025">
    <property type="entry name" value="EPS_sugtrans"/>
    <property type="match status" value="1"/>
</dbReference>
<comment type="similarity">
    <text evidence="2">Belongs to the bacterial sugar transferase family.</text>
</comment>
<evidence type="ECO:0000313" key="10">
    <source>
        <dbReference type="Proteomes" id="UP000295247"/>
    </source>
</evidence>
<dbReference type="Proteomes" id="UP000295247">
    <property type="component" value="Unassembled WGS sequence"/>
</dbReference>
<evidence type="ECO:0000256" key="2">
    <source>
        <dbReference type="ARBA" id="ARBA00006464"/>
    </source>
</evidence>
<feature type="transmembrane region" description="Helical" evidence="7">
    <location>
        <begin position="21"/>
        <end position="43"/>
    </location>
</feature>
<comment type="subcellular location">
    <subcellularLocation>
        <location evidence="1">Membrane</location>
        <topology evidence="1">Multi-pass membrane protein</topology>
    </subcellularLocation>
</comment>
<feature type="transmembrane region" description="Helical" evidence="7">
    <location>
        <begin position="297"/>
        <end position="321"/>
    </location>
</feature>
<evidence type="ECO:0000256" key="4">
    <source>
        <dbReference type="ARBA" id="ARBA00022692"/>
    </source>
</evidence>
<evidence type="ECO:0000256" key="7">
    <source>
        <dbReference type="SAM" id="Phobius"/>
    </source>
</evidence>
<feature type="domain" description="Bacterial sugar transferase" evidence="8">
    <location>
        <begin position="295"/>
        <end position="469"/>
    </location>
</feature>
<evidence type="ECO:0000256" key="5">
    <source>
        <dbReference type="ARBA" id="ARBA00022989"/>
    </source>
</evidence>
<comment type="caution">
    <text evidence="9">The sequence shown here is derived from an EMBL/GenBank/DDBJ whole genome shotgun (WGS) entry which is preliminary data.</text>
</comment>
<dbReference type="PANTHER" id="PTHR30576">
    <property type="entry name" value="COLANIC BIOSYNTHESIS UDP-GLUCOSE LIPID CARRIER TRANSFERASE"/>
    <property type="match status" value="1"/>
</dbReference>
<dbReference type="InterPro" id="IPR036291">
    <property type="entry name" value="NAD(P)-bd_dom_sf"/>
</dbReference>
<reference evidence="9 10" key="1">
    <citation type="submission" date="2019-03" db="EMBL/GenBank/DDBJ databases">
        <title>Genomic Encyclopedia of Type Strains, Phase IV (KMG-IV): sequencing the most valuable type-strain genomes for metagenomic binning, comparative biology and taxonomic classification.</title>
        <authorList>
            <person name="Goeker M."/>
        </authorList>
    </citation>
    <scope>NUCLEOTIDE SEQUENCE [LARGE SCALE GENOMIC DNA]</scope>
    <source>
        <strain evidence="9 10">DSM 203</strain>
    </source>
</reference>
<proteinExistence type="inferred from homology"/>
<dbReference type="Pfam" id="PF02397">
    <property type="entry name" value="Bac_transf"/>
    <property type="match status" value="1"/>
</dbReference>
<keyword evidence="3 9" id="KW-0808">Transferase</keyword>
<keyword evidence="4 7" id="KW-0812">Transmembrane</keyword>
<dbReference type="AlphaFoldDB" id="A0A4R4AGR1"/>
<name>A0A4R4AGR1_MARGR</name>
<accession>A0A4R4AGR1</accession>
<evidence type="ECO:0000256" key="6">
    <source>
        <dbReference type="ARBA" id="ARBA00023136"/>
    </source>
</evidence>
<dbReference type="InterPro" id="IPR017475">
    <property type="entry name" value="EPS_sugar_tfrase"/>
</dbReference>
<dbReference type="PANTHER" id="PTHR30576:SF0">
    <property type="entry name" value="UNDECAPRENYL-PHOSPHATE N-ACETYLGALACTOSAMINYL 1-PHOSPHATE TRANSFERASE-RELATED"/>
    <property type="match status" value="1"/>
</dbReference>
<feature type="transmembrane region" description="Helical" evidence="7">
    <location>
        <begin position="55"/>
        <end position="73"/>
    </location>
</feature>